<reference evidence="9" key="1">
    <citation type="submission" date="2019-03" db="EMBL/GenBank/DDBJ databases">
        <authorList>
            <person name="Hao L."/>
        </authorList>
    </citation>
    <scope>NUCLEOTIDE SEQUENCE</scope>
</reference>
<dbReference type="EMBL" id="CAADRN010000098">
    <property type="protein sequence ID" value="VFU12718.1"/>
    <property type="molecule type" value="Genomic_DNA"/>
</dbReference>
<dbReference type="Gene3D" id="3.30.565.10">
    <property type="entry name" value="Histidine kinase-like ATPase, C-terminal domain"/>
    <property type="match status" value="1"/>
</dbReference>
<dbReference type="InterPro" id="IPR004358">
    <property type="entry name" value="Sig_transdc_His_kin-like_C"/>
</dbReference>
<proteinExistence type="predicted"/>
<evidence type="ECO:0000256" key="5">
    <source>
        <dbReference type="ARBA" id="ARBA00022840"/>
    </source>
</evidence>
<dbReference type="SMART" id="SM00387">
    <property type="entry name" value="HATPase_c"/>
    <property type="match status" value="1"/>
</dbReference>
<dbReference type="InterPro" id="IPR003661">
    <property type="entry name" value="HisK_dim/P_dom"/>
</dbReference>
<evidence type="ECO:0000256" key="4">
    <source>
        <dbReference type="ARBA" id="ARBA00022777"/>
    </source>
</evidence>
<dbReference type="CDD" id="cd00082">
    <property type="entry name" value="HisKA"/>
    <property type="match status" value="1"/>
</dbReference>
<dbReference type="SUPFAM" id="SSF47384">
    <property type="entry name" value="Homodimeric domain of signal transducing histidine kinase"/>
    <property type="match status" value="1"/>
</dbReference>
<dbReference type="SUPFAM" id="SSF55874">
    <property type="entry name" value="ATPase domain of HSP90 chaperone/DNA topoisomerase II/histidine kinase"/>
    <property type="match status" value="1"/>
</dbReference>
<dbReference type="GO" id="GO:0005524">
    <property type="term" value="F:ATP binding"/>
    <property type="evidence" value="ECO:0007669"/>
    <property type="project" value="UniProtKB-KW"/>
</dbReference>
<evidence type="ECO:0000256" key="2">
    <source>
        <dbReference type="ARBA" id="ARBA00022679"/>
    </source>
</evidence>
<keyword evidence="5" id="KW-0067">ATP-binding</keyword>
<evidence type="ECO:0000256" key="3">
    <source>
        <dbReference type="ARBA" id="ARBA00022741"/>
    </source>
</evidence>
<evidence type="ECO:0000256" key="1">
    <source>
        <dbReference type="ARBA" id="ARBA00022553"/>
    </source>
</evidence>
<keyword evidence="6" id="KW-0902">Two-component regulatory system</keyword>
<dbReference type="AlphaFoldDB" id="A0A485LWB4"/>
<dbReference type="CDD" id="cd00075">
    <property type="entry name" value="HATPase"/>
    <property type="match status" value="1"/>
</dbReference>
<organism evidence="9">
    <name type="scientific">anaerobic digester metagenome</name>
    <dbReference type="NCBI Taxonomy" id="1263854"/>
    <lineage>
        <taxon>unclassified sequences</taxon>
        <taxon>metagenomes</taxon>
        <taxon>ecological metagenomes</taxon>
    </lineage>
</organism>
<evidence type="ECO:0000256" key="6">
    <source>
        <dbReference type="ARBA" id="ARBA00023012"/>
    </source>
</evidence>
<dbReference type="InterPro" id="IPR036097">
    <property type="entry name" value="HisK_dim/P_sf"/>
</dbReference>
<protein>
    <submittedName>
        <fullName evidence="9">Sporulation kinase E</fullName>
        <ecNumber evidence="9">2.7.13.3</ecNumber>
    </submittedName>
</protein>
<dbReference type="PROSITE" id="PS50109">
    <property type="entry name" value="HIS_KIN"/>
    <property type="match status" value="1"/>
</dbReference>
<feature type="transmembrane region" description="Helical" evidence="7">
    <location>
        <begin position="44"/>
        <end position="65"/>
    </location>
</feature>
<gene>
    <name evidence="9" type="primary">kinE</name>
    <name evidence="9" type="ORF">SCFA_1870006</name>
</gene>
<feature type="transmembrane region" description="Helical" evidence="7">
    <location>
        <begin position="85"/>
        <end position="107"/>
    </location>
</feature>
<dbReference type="GO" id="GO:0000155">
    <property type="term" value="F:phosphorelay sensor kinase activity"/>
    <property type="evidence" value="ECO:0007669"/>
    <property type="project" value="InterPro"/>
</dbReference>
<keyword evidence="7" id="KW-0472">Membrane</keyword>
<sequence>MLMADEKDVLERERELYEYFTITHIMCIFILMVVLILSSDNEQIYPVFHIRLFIFLCFIGVILLFKLRSYNHFKKSKFISLKETYYIAFPLVMTVLILFLVGEHTFWSKIVFLLPVIIAASVAGMKAGLYMAILGTVILLLHSIIIEGNSIVRAIENMLIICGMMYVVGWSVGVTVDTVGKHREQLKANLLSLKEEISKRKKFENEVARLAQLNLVGEIAAGIGHEIRNPMTTVRGFLQLIGSKKSYAGDKEYFDLMISELDRANAIITEFLTMAKNKPVEKKANNINKIIQTLSPLLESDAIKHDVQLKVELGKIPDLFLDEKEIRQIVYNLIRNALEATPAGSIIIIRTFLDPEAVVLAVQDQGPGIDPKILDKIGTPFFTTKDHGTGLGLAVCYSIANRHNAAIKIETSSSGTTFYVKFYLERTNVLESTG</sequence>
<dbReference type="SMART" id="SM00388">
    <property type="entry name" value="HisKA"/>
    <property type="match status" value="1"/>
</dbReference>
<keyword evidence="7" id="KW-1133">Transmembrane helix</keyword>
<keyword evidence="4 9" id="KW-0418">Kinase</keyword>
<feature type="transmembrane region" description="Helical" evidence="7">
    <location>
        <begin position="158"/>
        <end position="176"/>
    </location>
</feature>
<dbReference type="InterPro" id="IPR003594">
    <property type="entry name" value="HATPase_dom"/>
</dbReference>
<name>A0A485LWB4_9ZZZZ</name>
<accession>A0A485LWB4</accession>
<evidence type="ECO:0000259" key="8">
    <source>
        <dbReference type="PROSITE" id="PS50109"/>
    </source>
</evidence>
<keyword evidence="1" id="KW-0597">Phosphoprotein</keyword>
<dbReference type="PANTHER" id="PTHR43065">
    <property type="entry name" value="SENSOR HISTIDINE KINASE"/>
    <property type="match status" value="1"/>
</dbReference>
<feature type="domain" description="Histidine kinase" evidence="8">
    <location>
        <begin position="222"/>
        <end position="426"/>
    </location>
</feature>
<keyword evidence="7" id="KW-0812">Transmembrane</keyword>
<dbReference type="PRINTS" id="PR00344">
    <property type="entry name" value="BCTRLSENSOR"/>
</dbReference>
<keyword evidence="2 9" id="KW-0808">Transferase</keyword>
<evidence type="ECO:0000256" key="7">
    <source>
        <dbReference type="SAM" id="Phobius"/>
    </source>
</evidence>
<keyword evidence="3" id="KW-0547">Nucleotide-binding</keyword>
<dbReference type="InterPro" id="IPR005467">
    <property type="entry name" value="His_kinase_dom"/>
</dbReference>
<dbReference type="PANTHER" id="PTHR43065:SF46">
    <property type="entry name" value="C4-DICARBOXYLATE TRANSPORT SENSOR PROTEIN DCTB"/>
    <property type="match status" value="1"/>
</dbReference>
<feature type="transmembrane region" description="Helical" evidence="7">
    <location>
        <begin position="16"/>
        <end position="38"/>
    </location>
</feature>
<dbReference type="Pfam" id="PF00512">
    <property type="entry name" value="HisKA"/>
    <property type="match status" value="1"/>
</dbReference>
<dbReference type="Pfam" id="PF02518">
    <property type="entry name" value="HATPase_c"/>
    <property type="match status" value="1"/>
</dbReference>
<evidence type="ECO:0000313" key="9">
    <source>
        <dbReference type="EMBL" id="VFU12718.1"/>
    </source>
</evidence>
<dbReference type="InterPro" id="IPR036890">
    <property type="entry name" value="HATPase_C_sf"/>
</dbReference>
<feature type="transmembrane region" description="Helical" evidence="7">
    <location>
        <begin position="127"/>
        <end position="146"/>
    </location>
</feature>
<dbReference type="Gene3D" id="1.10.287.130">
    <property type="match status" value="1"/>
</dbReference>
<dbReference type="EC" id="2.7.13.3" evidence="9"/>